<dbReference type="PRINTS" id="PR00789">
    <property type="entry name" value="OSIALOPTASE"/>
</dbReference>
<dbReference type="SUPFAM" id="SSF53067">
    <property type="entry name" value="Actin-like ATPase domain"/>
    <property type="match status" value="2"/>
</dbReference>
<dbReference type="NCBIfam" id="TIGR00329">
    <property type="entry name" value="gcp_kae1"/>
    <property type="match status" value="1"/>
</dbReference>
<evidence type="ECO:0000256" key="3">
    <source>
        <dbReference type="ARBA" id="ARBA00022723"/>
    </source>
</evidence>
<reference evidence="9 10" key="1">
    <citation type="submission" date="2020-05" db="EMBL/GenBank/DDBJ databases">
        <title>Compete genome of Limnobacter sp. SAORIC-580.</title>
        <authorList>
            <person name="Song J."/>
            <person name="Cho J.-C."/>
        </authorList>
    </citation>
    <scope>NUCLEOTIDE SEQUENCE [LARGE SCALE GENOMIC DNA]</scope>
    <source>
        <strain evidence="9 10">SAORIC-580</strain>
    </source>
</reference>
<evidence type="ECO:0000256" key="1">
    <source>
        <dbReference type="ARBA" id="ARBA00022679"/>
    </source>
</evidence>
<keyword evidence="10" id="KW-1185">Reference proteome</keyword>
<comment type="cofactor">
    <cofactor evidence="7">
        <name>Fe(2+)</name>
        <dbReference type="ChEBI" id="CHEBI:29033"/>
    </cofactor>
    <text evidence="7">Binds 1 Fe(2+) ion per subunit.</text>
</comment>
<dbReference type="GO" id="GO:0061711">
    <property type="term" value="F:tRNA N(6)-L-threonylcarbamoyladenine synthase activity"/>
    <property type="evidence" value="ECO:0007669"/>
    <property type="project" value="UniProtKB-EC"/>
</dbReference>
<dbReference type="Proteomes" id="UP000501130">
    <property type="component" value="Chromosome"/>
</dbReference>
<keyword evidence="4 7" id="KW-0408">Iron</keyword>
<keyword evidence="2 7" id="KW-0819">tRNA processing</keyword>
<feature type="binding site" evidence="7">
    <location>
        <position position="298"/>
    </location>
    <ligand>
        <name>substrate</name>
    </ligand>
</feature>
<evidence type="ECO:0000256" key="7">
    <source>
        <dbReference type="HAMAP-Rule" id="MF_01445"/>
    </source>
</evidence>
<dbReference type="NCBIfam" id="TIGR03723">
    <property type="entry name" value="T6A_TsaD_YgjD"/>
    <property type="match status" value="1"/>
</dbReference>
<dbReference type="EC" id="2.3.1.234" evidence="7"/>
<keyword evidence="3 7" id="KW-0479">Metal-binding</keyword>
<dbReference type="InterPro" id="IPR043129">
    <property type="entry name" value="ATPase_NBD"/>
</dbReference>
<comment type="similarity">
    <text evidence="7">Belongs to the KAE1 / TsaD family.</text>
</comment>
<accession>A0ABX6N7P5</accession>
<feature type="binding site" evidence="7">
    <location>
        <begin position="150"/>
        <end position="154"/>
    </location>
    <ligand>
        <name>substrate</name>
    </ligand>
</feature>
<evidence type="ECO:0000313" key="9">
    <source>
        <dbReference type="EMBL" id="QJR30448.1"/>
    </source>
</evidence>
<dbReference type="EMBL" id="CP053084">
    <property type="protein sequence ID" value="QJR30448.1"/>
    <property type="molecule type" value="Genomic_DNA"/>
</dbReference>
<dbReference type="PANTHER" id="PTHR11735">
    <property type="entry name" value="TRNA N6-ADENOSINE THREONYLCARBAMOYLTRANSFERASE"/>
    <property type="match status" value="1"/>
</dbReference>
<protein>
    <recommendedName>
        <fullName evidence="7">tRNA N6-adenosine threonylcarbamoyltransferase</fullName>
        <ecNumber evidence="7">2.3.1.234</ecNumber>
    </recommendedName>
    <alternativeName>
        <fullName evidence="7">N6-L-threonylcarbamoyladenine synthase</fullName>
        <shortName evidence="7">t(6)A synthase</shortName>
    </alternativeName>
    <alternativeName>
        <fullName evidence="7">t(6)A37 threonylcarbamoyladenosine biosynthesis protein TsaD</fullName>
    </alternativeName>
    <alternativeName>
        <fullName evidence="7">tRNA threonylcarbamoyladenosine biosynthesis protein TsaD</fullName>
    </alternativeName>
</protein>
<evidence type="ECO:0000256" key="4">
    <source>
        <dbReference type="ARBA" id="ARBA00023004"/>
    </source>
</evidence>
<comment type="subcellular location">
    <subcellularLocation>
        <location evidence="7">Cytoplasm</location>
    </subcellularLocation>
</comment>
<dbReference type="InterPro" id="IPR022450">
    <property type="entry name" value="TsaD"/>
</dbReference>
<feature type="domain" description="Gcp-like" evidence="8">
    <location>
        <begin position="40"/>
        <end position="333"/>
    </location>
</feature>
<dbReference type="InterPro" id="IPR017861">
    <property type="entry name" value="KAE1/TsaD"/>
</dbReference>
<feature type="binding site" evidence="7">
    <location>
        <position position="131"/>
    </location>
    <ligand>
        <name>Fe cation</name>
        <dbReference type="ChEBI" id="CHEBI:24875"/>
    </ligand>
</feature>
<feature type="binding site" evidence="7">
    <location>
        <position position="326"/>
    </location>
    <ligand>
        <name>Fe cation</name>
        <dbReference type="ChEBI" id="CHEBI:24875"/>
    </ligand>
</feature>
<dbReference type="InterPro" id="IPR000905">
    <property type="entry name" value="Gcp-like_dom"/>
</dbReference>
<name>A0ABX6N7P5_9BURK</name>
<feature type="binding site" evidence="7">
    <location>
        <position position="183"/>
    </location>
    <ligand>
        <name>substrate</name>
    </ligand>
</feature>
<comment type="caution">
    <text evidence="7">Lacks conserved residue(s) required for the propagation of feature annotation.</text>
</comment>
<evidence type="ECO:0000259" key="8">
    <source>
        <dbReference type="Pfam" id="PF00814"/>
    </source>
</evidence>
<comment type="function">
    <text evidence="7">Required for the formation of a threonylcarbamoyl group on adenosine at position 37 (t(6)A37) in tRNAs that read codons beginning with adenine. Is involved in the transfer of the threonylcarbamoyl moiety of threonylcarbamoyl-AMP (TC-AMP) to the N6 group of A37, together with TsaE and TsaB. TsaD likely plays a direct catalytic role in this reaction.</text>
</comment>
<dbReference type="HAMAP" id="MF_01445">
    <property type="entry name" value="TsaD"/>
    <property type="match status" value="1"/>
</dbReference>
<sequence>MIPFWPPEVTSAANSPKIVLGFESSCDETGVALCTTDGRILGQALYSQIAMHKDYGGVVPELASRDHIRRLIPLMDETFEQAGIALQDVDAIAVTTGPGLPGALMAGCAFAYSLAMGLNLPVIPVHHLEGHLLSPLLSSNPPAFPFTALLVSGGHTQLMGVEGLGRYALLGETLDDAAGEAFDKTAKMIGLPYPGGPALSRLAESGNAERFKLPRPMLHSGDFMFSFSGLKTAVLTTAMKLAGVSQPSETMVISDTNKTDLAASFQAAIVETLVKKALAACLQQDHKRLVVAGGVGANQLLREQLVKAARKRGVEVYFPELSLCTDNGAMIAFAGAMQLAMNPALLDARDYGMRTRPRCELATPMEI</sequence>
<evidence type="ECO:0000256" key="5">
    <source>
        <dbReference type="ARBA" id="ARBA00023315"/>
    </source>
</evidence>
<dbReference type="Gene3D" id="3.30.420.40">
    <property type="match status" value="2"/>
</dbReference>
<dbReference type="CDD" id="cd24133">
    <property type="entry name" value="ASKHA_NBD_TsaD_bac"/>
    <property type="match status" value="1"/>
</dbReference>
<evidence type="ECO:0000313" key="10">
    <source>
        <dbReference type="Proteomes" id="UP000501130"/>
    </source>
</evidence>
<feature type="binding site" evidence="7">
    <location>
        <position position="196"/>
    </location>
    <ligand>
        <name>substrate</name>
    </ligand>
</feature>
<evidence type="ECO:0000256" key="6">
    <source>
        <dbReference type="ARBA" id="ARBA00048117"/>
    </source>
</evidence>
<proteinExistence type="inferred from homology"/>
<keyword evidence="7" id="KW-0963">Cytoplasm</keyword>
<dbReference type="PANTHER" id="PTHR11735:SF6">
    <property type="entry name" value="TRNA N6-ADENOSINE THREONYLCARBAMOYLTRANSFERASE, MITOCHONDRIAL"/>
    <property type="match status" value="1"/>
</dbReference>
<dbReference type="Pfam" id="PF00814">
    <property type="entry name" value="TsaD"/>
    <property type="match status" value="1"/>
</dbReference>
<keyword evidence="5 7" id="KW-0012">Acyltransferase</keyword>
<comment type="catalytic activity">
    <reaction evidence="6 7">
        <text>L-threonylcarbamoyladenylate + adenosine(37) in tRNA = N(6)-L-threonylcarbamoyladenosine(37) in tRNA + AMP + H(+)</text>
        <dbReference type="Rhea" id="RHEA:37059"/>
        <dbReference type="Rhea" id="RHEA-COMP:10162"/>
        <dbReference type="Rhea" id="RHEA-COMP:10163"/>
        <dbReference type="ChEBI" id="CHEBI:15378"/>
        <dbReference type="ChEBI" id="CHEBI:73682"/>
        <dbReference type="ChEBI" id="CHEBI:74411"/>
        <dbReference type="ChEBI" id="CHEBI:74418"/>
        <dbReference type="ChEBI" id="CHEBI:456215"/>
        <dbReference type="EC" id="2.3.1.234"/>
    </reaction>
</comment>
<feature type="binding site" evidence="7">
    <location>
        <position position="127"/>
    </location>
    <ligand>
        <name>Fe cation</name>
        <dbReference type="ChEBI" id="CHEBI:24875"/>
    </ligand>
</feature>
<keyword evidence="1 7" id="KW-0808">Transferase</keyword>
<gene>
    <name evidence="7 9" type="primary">tsaD</name>
    <name evidence="9" type="ORF">HKT17_12455</name>
</gene>
<evidence type="ECO:0000256" key="2">
    <source>
        <dbReference type="ARBA" id="ARBA00022694"/>
    </source>
</evidence>
<organism evidence="9 10">
    <name type="scientific">Limnobacter profundi</name>
    <dbReference type="NCBI Taxonomy" id="2732163"/>
    <lineage>
        <taxon>Bacteria</taxon>
        <taxon>Pseudomonadati</taxon>
        <taxon>Pseudomonadota</taxon>
        <taxon>Betaproteobacteria</taxon>
        <taxon>Burkholderiales</taxon>
        <taxon>Burkholderiaceae</taxon>
        <taxon>Limnobacter</taxon>
    </lineage>
</organism>